<evidence type="ECO:0000313" key="2">
    <source>
        <dbReference type="EMBL" id="MED6212087.1"/>
    </source>
</evidence>
<accession>A0ABU6YNV5</accession>
<keyword evidence="3" id="KW-1185">Reference proteome</keyword>
<feature type="region of interest" description="Disordered" evidence="1">
    <location>
        <begin position="76"/>
        <end position="145"/>
    </location>
</feature>
<feature type="region of interest" description="Disordered" evidence="1">
    <location>
        <begin position="1"/>
        <end position="22"/>
    </location>
</feature>
<evidence type="ECO:0000313" key="3">
    <source>
        <dbReference type="Proteomes" id="UP001341840"/>
    </source>
</evidence>
<feature type="compositionally biased region" description="Basic and acidic residues" evidence="1">
    <location>
        <begin position="127"/>
        <end position="145"/>
    </location>
</feature>
<protein>
    <submittedName>
        <fullName evidence="2">Uncharacterized protein</fullName>
    </submittedName>
</protein>
<feature type="compositionally biased region" description="Polar residues" evidence="1">
    <location>
        <begin position="109"/>
        <end position="123"/>
    </location>
</feature>
<comment type="caution">
    <text evidence="2">The sequence shown here is derived from an EMBL/GenBank/DDBJ whole genome shotgun (WGS) entry which is preliminary data.</text>
</comment>
<feature type="compositionally biased region" description="Basic and acidic residues" evidence="1">
    <location>
        <begin position="1"/>
        <end position="15"/>
    </location>
</feature>
<reference evidence="2 3" key="1">
    <citation type="journal article" date="2023" name="Plants (Basel)">
        <title>Bridging the Gap: Combining Genomics and Transcriptomics Approaches to Understand Stylosanthes scabra, an Orphan Legume from the Brazilian Caatinga.</title>
        <authorList>
            <person name="Ferreira-Neto J.R.C."/>
            <person name="da Silva M.D."/>
            <person name="Binneck E."/>
            <person name="de Melo N.F."/>
            <person name="da Silva R.H."/>
            <person name="de Melo A.L.T.M."/>
            <person name="Pandolfi V."/>
            <person name="Bustamante F.O."/>
            <person name="Brasileiro-Vidal A.C."/>
            <person name="Benko-Iseppon A.M."/>
        </authorList>
    </citation>
    <scope>NUCLEOTIDE SEQUENCE [LARGE SCALE GENOMIC DNA]</scope>
    <source>
        <tissue evidence="2">Leaves</tissue>
    </source>
</reference>
<name>A0ABU6YNV5_9FABA</name>
<sequence>MAETIDQHAHIDKARNNSPKLHLLKKGNSSVVVFVPNKRLKKLTNFNLRWGMAPIEEAIEGNNRIMKKIRYMRIMKGENGRRRGRGQEGSASMKALKQRRQKQAKLSDDSIQGSLNVDQNQHPSKAKAGENPEDAQTHSKKWEGD</sequence>
<dbReference type="EMBL" id="JASCZI010242803">
    <property type="protein sequence ID" value="MED6212087.1"/>
    <property type="molecule type" value="Genomic_DNA"/>
</dbReference>
<evidence type="ECO:0000256" key="1">
    <source>
        <dbReference type="SAM" id="MobiDB-lite"/>
    </source>
</evidence>
<gene>
    <name evidence="2" type="ORF">PIB30_079913</name>
</gene>
<organism evidence="2 3">
    <name type="scientific">Stylosanthes scabra</name>
    <dbReference type="NCBI Taxonomy" id="79078"/>
    <lineage>
        <taxon>Eukaryota</taxon>
        <taxon>Viridiplantae</taxon>
        <taxon>Streptophyta</taxon>
        <taxon>Embryophyta</taxon>
        <taxon>Tracheophyta</taxon>
        <taxon>Spermatophyta</taxon>
        <taxon>Magnoliopsida</taxon>
        <taxon>eudicotyledons</taxon>
        <taxon>Gunneridae</taxon>
        <taxon>Pentapetalae</taxon>
        <taxon>rosids</taxon>
        <taxon>fabids</taxon>
        <taxon>Fabales</taxon>
        <taxon>Fabaceae</taxon>
        <taxon>Papilionoideae</taxon>
        <taxon>50 kb inversion clade</taxon>
        <taxon>dalbergioids sensu lato</taxon>
        <taxon>Dalbergieae</taxon>
        <taxon>Pterocarpus clade</taxon>
        <taxon>Stylosanthes</taxon>
    </lineage>
</organism>
<proteinExistence type="predicted"/>
<dbReference type="Proteomes" id="UP001341840">
    <property type="component" value="Unassembled WGS sequence"/>
</dbReference>